<dbReference type="InterPro" id="IPR050750">
    <property type="entry name" value="C5-MTase"/>
</dbReference>
<keyword evidence="1 4" id="KW-0489">Methyltransferase</keyword>
<dbReference type="AlphaFoldDB" id="A0A199W0M3"/>
<gene>
    <name evidence="5" type="ORF">ACMD2_01514</name>
</gene>
<protein>
    <submittedName>
        <fullName evidence="5">tRNA (Cytosine(38)-C(5))-methyltransferase</fullName>
    </submittedName>
</protein>
<proteinExistence type="inferred from homology"/>
<dbReference type="GO" id="GO:0008168">
    <property type="term" value="F:methyltransferase activity"/>
    <property type="evidence" value="ECO:0007669"/>
    <property type="project" value="UniProtKB-KW"/>
</dbReference>
<evidence type="ECO:0000256" key="3">
    <source>
        <dbReference type="ARBA" id="ARBA00022691"/>
    </source>
</evidence>
<accession>A0A199W0M3</accession>
<evidence type="ECO:0000313" key="5">
    <source>
        <dbReference type="EMBL" id="OAY82788.1"/>
    </source>
</evidence>
<name>A0A199W0M3_ANACO</name>
<evidence type="ECO:0000256" key="2">
    <source>
        <dbReference type="ARBA" id="ARBA00022679"/>
    </source>
</evidence>
<dbReference type="Gene3D" id="3.40.50.150">
    <property type="entry name" value="Vaccinia Virus protein VP39"/>
    <property type="match status" value="1"/>
</dbReference>
<dbReference type="GO" id="GO:0032259">
    <property type="term" value="P:methylation"/>
    <property type="evidence" value="ECO:0007669"/>
    <property type="project" value="UniProtKB-KW"/>
</dbReference>
<dbReference type="PANTHER" id="PTHR46098:SF1">
    <property type="entry name" value="TRNA (CYTOSINE(38)-C(5))-METHYLTRANSFERASE"/>
    <property type="match status" value="1"/>
</dbReference>
<dbReference type="STRING" id="4615.A0A199W0M3"/>
<keyword evidence="3 4" id="KW-0949">S-adenosyl-L-methionine</keyword>
<dbReference type="EMBL" id="LSRQ01000444">
    <property type="protein sequence ID" value="OAY82788.1"/>
    <property type="molecule type" value="Genomic_DNA"/>
</dbReference>
<organism evidence="5 6">
    <name type="scientific">Ananas comosus</name>
    <name type="common">Pineapple</name>
    <name type="synonym">Ananas ananas</name>
    <dbReference type="NCBI Taxonomy" id="4615"/>
    <lineage>
        <taxon>Eukaryota</taxon>
        <taxon>Viridiplantae</taxon>
        <taxon>Streptophyta</taxon>
        <taxon>Embryophyta</taxon>
        <taxon>Tracheophyta</taxon>
        <taxon>Spermatophyta</taxon>
        <taxon>Magnoliopsida</taxon>
        <taxon>Liliopsida</taxon>
        <taxon>Poales</taxon>
        <taxon>Bromeliaceae</taxon>
        <taxon>Bromelioideae</taxon>
        <taxon>Ananas</taxon>
    </lineage>
</organism>
<dbReference type="InterPro" id="IPR001525">
    <property type="entry name" value="C5_MeTfrase"/>
</dbReference>
<dbReference type="Gene3D" id="3.90.120.10">
    <property type="entry name" value="DNA Methylase, subunit A, domain 2"/>
    <property type="match status" value="1"/>
</dbReference>
<dbReference type="Proteomes" id="UP000092600">
    <property type="component" value="Unassembled WGS sequence"/>
</dbReference>
<comment type="similarity">
    <text evidence="4">Belongs to the class I-like SAM-binding methyltransferase superfamily. C5-methyltransferase family.</text>
</comment>
<dbReference type="Pfam" id="PF00145">
    <property type="entry name" value="DNA_methylase"/>
    <property type="match status" value="1"/>
</dbReference>
<evidence type="ECO:0000256" key="1">
    <source>
        <dbReference type="ARBA" id="ARBA00022603"/>
    </source>
</evidence>
<dbReference type="GO" id="GO:0005634">
    <property type="term" value="C:nucleus"/>
    <property type="evidence" value="ECO:0007669"/>
    <property type="project" value="TreeGrafter"/>
</dbReference>
<dbReference type="PROSITE" id="PS51679">
    <property type="entry name" value="SAM_MT_C5"/>
    <property type="match status" value="1"/>
</dbReference>
<dbReference type="PANTHER" id="PTHR46098">
    <property type="entry name" value="TRNA (CYTOSINE(38)-C(5))-METHYLTRANSFERASE"/>
    <property type="match status" value="1"/>
</dbReference>
<feature type="active site" evidence="4">
    <location>
        <position position="79"/>
    </location>
</feature>
<keyword evidence="2 4" id="KW-0808">Transferase</keyword>
<evidence type="ECO:0000256" key="4">
    <source>
        <dbReference type="PROSITE-ProRule" id="PRU01016"/>
    </source>
</evidence>
<sequence length="408" mass="46613">MEEPWRILEFYSGIGAMRYSLIKAGVRGEVVEAFDINDRANDVYEHNFGHRPFQGNIQILTAADLDKYRAHGWLLSPPCQPYTRQELLLLGLKKHSADARASSFIKILDLMPHMLQPPLLLFVENVVGFEISDTHKQLMEVLARLGFVTQEYILSPLQFGIPYSRPRYFCLAKRKPLSFQNSLSDNKLLWTPPCRTSESTIITETSQHAVENKEELQTVCEPIRSFLEKESLYSHQQEFVGVASEFRSEDVLADRAALEEIDTIETNTSQHGEEVKGSIKKQSFLHEYVVPLSLIERWGNAMDIVYPESKRCCCFTKSYYRYVKGTGSLLATSEKSKLKPEENPEISSGKEMFLRFFTPREVANLHSLPEDFDFPGHIGLRQRYALLGNSMSVAVVAPLLQYLFSEPT</sequence>
<dbReference type="InterPro" id="IPR029063">
    <property type="entry name" value="SAM-dependent_MTases_sf"/>
</dbReference>
<comment type="caution">
    <text evidence="5">The sequence shown here is derived from an EMBL/GenBank/DDBJ whole genome shotgun (WGS) entry which is preliminary data.</text>
</comment>
<dbReference type="SUPFAM" id="SSF53335">
    <property type="entry name" value="S-adenosyl-L-methionine-dependent methyltransferases"/>
    <property type="match status" value="1"/>
</dbReference>
<evidence type="ECO:0000313" key="6">
    <source>
        <dbReference type="Proteomes" id="UP000092600"/>
    </source>
</evidence>
<reference evidence="5 6" key="1">
    <citation type="journal article" date="2016" name="DNA Res.">
        <title>The draft genome of MD-2 pineapple using hybrid error correction of long reads.</title>
        <authorList>
            <person name="Redwan R.M."/>
            <person name="Saidin A."/>
            <person name="Kumar S.V."/>
        </authorList>
    </citation>
    <scope>NUCLEOTIDE SEQUENCE [LARGE SCALE GENOMIC DNA]</scope>
    <source>
        <strain evidence="6">cv. MD2</strain>
        <tissue evidence="5">Leaf</tissue>
    </source>
</reference>